<name>A0A7X2NQB7_9FIRM</name>
<keyword evidence="3" id="KW-1185">Reference proteome</keyword>
<gene>
    <name evidence="2" type="ORF">FYJ51_01790</name>
</gene>
<evidence type="ECO:0000313" key="3">
    <source>
        <dbReference type="Proteomes" id="UP000461880"/>
    </source>
</evidence>
<dbReference type="AlphaFoldDB" id="A0A7X2NQB7"/>
<feature type="region of interest" description="Disordered" evidence="1">
    <location>
        <begin position="137"/>
        <end position="171"/>
    </location>
</feature>
<organism evidence="2 3">
    <name type="scientific">Stecheria intestinalis</name>
    <dbReference type="NCBI Taxonomy" id="2606630"/>
    <lineage>
        <taxon>Bacteria</taxon>
        <taxon>Bacillati</taxon>
        <taxon>Bacillota</taxon>
        <taxon>Erysipelotrichia</taxon>
        <taxon>Erysipelotrichales</taxon>
        <taxon>Erysipelotrichaceae</taxon>
        <taxon>Stecheria</taxon>
    </lineage>
</organism>
<dbReference type="Pfam" id="PF14265">
    <property type="entry name" value="DUF4355"/>
    <property type="match status" value="1"/>
</dbReference>
<protein>
    <submittedName>
        <fullName evidence="2">DUF4355 domain-containing protein</fullName>
    </submittedName>
</protein>
<reference evidence="2 3" key="1">
    <citation type="submission" date="2019-08" db="EMBL/GenBank/DDBJ databases">
        <title>In-depth cultivation of the pig gut microbiome towards novel bacterial diversity and tailored functional studies.</title>
        <authorList>
            <person name="Wylensek D."/>
            <person name="Hitch T.C.A."/>
            <person name="Clavel T."/>
        </authorList>
    </citation>
    <scope>NUCLEOTIDE SEQUENCE [LARGE SCALE GENOMIC DNA]</scope>
    <source>
        <strain evidence="2 3">Oil+RF-744-GAM-WT-6</strain>
    </source>
</reference>
<comment type="caution">
    <text evidence="2">The sequence shown here is derived from an EMBL/GenBank/DDBJ whole genome shotgun (WGS) entry which is preliminary data.</text>
</comment>
<dbReference type="EMBL" id="VUMN01000002">
    <property type="protein sequence ID" value="MSS57642.1"/>
    <property type="molecule type" value="Genomic_DNA"/>
</dbReference>
<sequence length="171" mass="19127">MRIEMGKGDLNMDFTPITTQEQFESAIKERINRERDTVSKKYESWVSPDDLKKVKDDYAKQISDLTKAAEDNAKKYADYDKKIAEKDAKIKGYESASVKTRIAHETGLPYELAGRLSGDDEDSIRKDAENLVKLIGKQPHVTTPMAEGNDDTGKESKNSALKALAKGLRGE</sequence>
<accession>A0A7X2NQB7</accession>
<dbReference type="Proteomes" id="UP000461880">
    <property type="component" value="Unassembled WGS sequence"/>
</dbReference>
<evidence type="ECO:0000313" key="2">
    <source>
        <dbReference type="EMBL" id="MSS57642.1"/>
    </source>
</evidence>
<proteinExistence type="predicted"/>
<evidence type="ECO:0000256" key="1">
    <source>
        <dbReference type="SAM" id="MobiDB-lite"/>
    </source>
</evidence>
<dbReference type="InterPro" id="IPR025580">
    <property type="entry name" value="Gp46"/>
</dbReference>